<feature type="domain" description="F-box/LRR-repeat protein 15/At3g58940/PEG3-like LRR" evidence="1">
    <location>
        <begin position="39"/>
        <end position="128"/>
    </location>
</feature>
<evidence type="ECO:0000259" key="1">
    <source>
        <dbReference type="Pfam" id="PF24758"/>
    </source>
</evidence>
<evidence type="ECO:0000313" key="3">
    <source>
        <dbReference type="Proteomes" id="UP000224567"/>
    </source>
</evidence>
<evidence type="ECO:0000313" key="2">
    <source>
        <dbReference type="EMBL" id="PHT36338.1"/>
    </source>
</evidence>
<gene>
    <name evidence="2" type="ORF">CQW23_24038</name>
</gene>
<comment type="caution">
    <text evidence="2">The sequence shown here is derived from an EMBL/GenBank/DDBJ whole genome shotgun (WGS) entry which is preliminary data.</text>
</comment>
<dbReference type="PANTHER" id="PTHR31900">
    <property type="entry name" value="F-BOX/RNI SUPERFAMILY PROTEIN-RELATED"/>
    <property type="match status" value="1"/>
</dbReference>
<dbReference type="Proteomes" id="UP000224567">
    <property type="component" value="Unassembled WGS sequence"/>
</dbReference>
<dbReference type="Pfam" id="PF24758">
    <property type="entry name" value="LRR_At5g56370"/>
    <property type="match status" value="1"/>
</dbReference>
<dbReference type="AlphaFoldDB" id="A0A2G2VTN9"/>
<dbReference type="InterPro" id="IPR055411">
    <property type="entry name" value="LRR_FXL15/At3g58940/PEG3-like"/>
</dbReference>
<dbReference type="OrthoDB" id="594804at2759"/>
<reference evidence="2 3" key="1">
    <citation type="journal article" date="2017" name="Genome Biol.">
        <title>New reference genome sequences of hot pepper reveal the massive evolution of plant disease-resistance genes by retroduplication.</title>
        <authorList>
            <person name="Kim S."/>
            <person name="Park J."/>
            <person name="Yeom S.I."/>
            <person name="Kim Y.M."/>
            <person name="Seo E."/>
            <person name="Kim K.T."/>
            <person name="Kim M.S."/>
            <person name="Lee J.M."/>
            <person name="Cheong K."/>
            <person name="Shin H.S."/>
            <person name="Kim S.B."/>
            <person name="Han K."/>
            <person name="Lee J."/>
            <person name="Park M."/>
            <person name="Lee H.A."/>
            <person name="Lee H.Y."/>
            <person name="Lee Y."/>
            <person name="Oh S."/>
            <person name="Lee J.H."/>
            <person name="Choi E."/>
            <person name="Choi E."/>
            <person name="Lee S.E."/>
            <person name="Jeon J."/>
            <person name="Kim H."/>
            <person name="Choi G."/>
            <person name="Song H."/>
            <person name="Lee J."/>
            <person name="Lee S.C."/>
            <person name="Kwon J.K."/>
            <person name="Lee H.Y."/>
            <person name="Koo N."/>
            <person name="Hong Y."/>
            <person name="Kim R.W."/>
            <person name="Kang W.H."/>
            <person name="Huh J.H."/>
            <person name="Kang B.C."/>
            <person name="Yang T.J."/>
            <person name="Lee Y.H."/>
            <person name="Bennetzen J.L."/>
            <person name="Choi D."/>
        </authorList>
    </citation>
    <scope>NUCLEOTIDE SEQUENCE [LARGE SCALE GENOMIC DNA]</scope>
    <source>
        <strain evidence="3">cv. PBC81</strain>
    </source>
</reference>
<sequence length="133" mass="15167">MAEKFKDFINWVLITQCANNLIGFKLCCENMFDKGAIFRWIHGATMRNIPELVLSFCPAEPFELPYCVVTCGSLRVLKLELDGAILTLPNHFEFYQLKLLILVNVELSNEHSASCLFSRCSVLEKLIFNGPTF</sequence>
<dbReference type="InterPro" id="IPR050232">
    <property type="entry name" value="FBL13/AtMIF1-like"/>
</dbReference>
<reference evidence="3" key="2">
    <citation type="journal article" date="2017" name="J. Anim. Genet.">
        <title>Multiple reference genome sequences of hot pepper reveal the massive evolution of plant disease resistance genes by retroduplication.</title>
        <authorList>
            <person name="Kim S."/>
            <person name="Park J."/>
            <person name="Yeom S.-I."/>
            <person name="Kim Y.-M."/>
            <person name="Seo E."/>
            <person name="Kim K.-T."/>
            <person name="Kim M.-S."/>
            <person name="Lee J.M."/>
            <person name="Cheong K."/>
            <person name="Shin H.-S."/>
            <person name="Kim S.-B."/>
            <person name="Han K."/>
            <person name="Lee J."/>
            <person name="Park M."/>
            <person name="Lee H.-A."/>
            <person name="Lee H.-Y."/>
            <person name="Lee Y."/>
            <person name="Oh S."/>
            <person name="Lee J.H."/>
            <person name="Choi E."/>
            <person name="Choi E."/>
            <person name="Lee S.E."/>
            <person name="Jeon J."/>
            <person name="Kim H."/>
            <person name="Choi G."/>
            <person name="Song H."/>
            <person name="Lee J."/>
            <person name="Lee S.-C."/>
            <person name="Kwon J.-K."/>
            <person name="Lee H.-Y."/>
            <person name="Koo N."/>
            <person name="Hong Y."/>
            <person name="Kim R.W."/>
            <person name="Kang W.-H."/>
            <person name="Huh J.H."/>
            <person name="Kang B.-C."/>
            <person name="Yang T.-J."/>
            <person name="Lee Y.-H."/>
            <person name="Bennetzen J.L."/>
            <person name="Choi D."/>
        </authorList>
    </citation>
    <scope>NUCLEOTIDE SEQUENCE [LARGE SCALE GENOMIC DNA]</scope>
    <source>
        <strain evidence="3">cv. PBC81</strain>
    </source>
</reference>
<dbReference type="PANTHER" id="PTHR31900:SF30">
    <property type="entry name" value="SUPERFAMILY PROTEIN, PUTATIVE-RELATED"/>
    <property type="match status" value="1"/>
</dbReference>
<proteinExistence type="predicted"/>
<name>A0A2G2VTN9_CAPBA</name>
<accession>A0A2G2VTN9</accession>
<dbReference type="STRING" id="33114.A0A2G2VTN9"/>
<organism evidence="2 3">
    <name type="scientific">Capsicum baccatum</name>
    <name type="common">Peruvian pepper</name>
    <dbReference type="NCBI Taxonomy" id="33114"/>
    <lineage>
        <taxon>Eukaryota</taxon>
        <taxon>Viridiplantae</taxon>
        <taxon>Streptophyta</taxon>
        <taxon>Embryophyta</taxon>
        <taxon>Tracheophyta</taxon>
        <taxon>Spermatophyta</taxon>
        <taxon>Magnoliopsida</taxon>
        <taxon>eudicotyledons</taxon>
        <taxon>Gunneridae</taxon>
        <taxon>Pentapetalae</taxon>
        <taxon>asterids</taxon>
        <taxon>lamiids</taxon>
        <taxon>Solanales</taxon>
        <taxon>Solanaceae</taxon>
        <taxon>Solanoideae</taxon>
        <taxon>Capsiceae</taxon>
        <taxon>Capsicum</taxon>
    </lineage>
</organism>
<dbReference type="SUPFAM" id="SSF52047">
    <property type="entry name" value="RNI-like"/>
    <property type="match status" value="1"/>
</dbReference>
<protein>
    <recommendedName>
        <fullName evidence="1">F-box/LRR-repeat protein 15/At3g58940/PEG3-like LRR domain-containing protein</fullName>
    </recommendedName>
</protein>
<keyword evidence="3" id="KW-1185">Reference proteome</keyword>
<dbReference type="EMBL" id="MLFT02000010">
    <property type="protein sequence ID" value="PHT36338.1"/>
    <property type="molecule type" value="Genomic_DNA"/>
</dbReference>